<organism evidence="4">
    <name type="scientific">Pseudothermotoga hypogea</name>
    <dbReference type="NCBI Taxonomy" id="57487"/>
    <lineage>
        <taxon>Bacteria</taxon>
        <taxon>Thermotogati</taxon>
        <taxon>Thermotogota</taxon>
        <taxon>Thermotogae</taxon>
        <taxon>Thermotogales</taxon>
        <taxon>Thermotogaceae</taxon>
        <taxon>Pseudothermotoga</taxon>
    </lineage>
</organism>
<comment type="caution">
    <text evidence="4">The sequence shown here is derived from an EMBL/GenBank/DDBJ whole genome shotgun (WGS) entry which is preliminary data.</text>
</comment>
<dbReference type="AlphaFoldDB" id="A0A832I4V4"/>
<reference evidence="4" key="1">
    <citation type="journal article" date="2020" name="mSystems">
        <title>Genome- and Community-Level Interaction Insights into Carbon Utilization and Element Cycling Functions of Hydrothermarchaeota in Hydrothermal Sediment.</title>
        <authorList>
            <person name="Zhou Z."/>
            <person name="Liu Y."/>
            <person name="Xu W."/>
            <person name="Pan J."/>
            <person name="Luo Z.H."/>
            <person name="Li M."/>
        </authorList>
    </citation>
    <scope>NUCLEOTIDE SEQUENCE [LARGE SCALE GENOMIC DNA]</scope>
    <source>
        <strain evidence="4">SpSt-86</strain>
    </source>
</reference>
<keyword evidence="1" id="KW-0560">Oxidoreductase</keyword>
<keyword evidence="2" id="KW-0472">Membrane</keyword>
<dbReference type="PANTHER" id="PTHR13847:SF287">
    <property type="entry name" value="FAD-DEPENDENT OXIDOREDUCTASE DOMAIN-CONTAINING PROTEIN 1"/>
    <property type="match status" value="1"/>
</dbReference>
<dbReference type="Gene3D" id="3.30.9.10">
    <property type="entry name" value="D-Amino Acid Oxidase, subunit A, domain 2"/>
    <property type="match status" value="1"/>
</dbReference>
<dbReference type="GO" id="GO:0016491">
    <property type="term" value="F:oxidoreductase activity"/>
    <property type="evidence" value="ECO:0007669"/>
    <property type="project" value="UniProtKB-KW"/>
</dbReference>
<dbReference type="EMBL" id="DTKQ01000005">
    <property type="protein sequence ID" value="HGZ78440.1"/>
    <property type="molecule type" value="Genomic_DNA"/>
</dbReference>
<evidence type="ECO:0000259" key="3">
    <source>
        <dbReference type="Pfam" id="PF01266"/>
    </source>
</evidence>
<evidence type="ECO:0000256" key="2">
    <source>
        <dbReference type="SAM" id="Phobius"/>
    </source>
</evidence>
<dbReference type="InterPro" id="IPR006076">
    <property type="entry name" value="FAD-dep_OxRdtase"/>
</dbReference>
<dbReference type="InterPro" id="IPR036188">
    <property type="entry name" value="FAD/NAD-bd_sf"/>
</dbReference>
<dbReference type="SUPFAM" id="SSF51905">
    <property type="entry name" value="FAD/NAD(P)-binding domain"/>
    <property type="match status" value="1"/>
</dbReference>
<feature type="domain" description="FAD dependent oxidoreductase" evidence="3">
    <location>
        <begin position="10"/>
        <end position="371"/>
    </location>
</feature>
<feature type="transmembrane region" description="Helical" evidence="2">
    <location>
        <begin position="6"/>
        <end position="28"/>
    </location>
</feature>
<evidence type="ECO:0000256" key="1">
    <source>
        <dbReference type="ARBA" id="ARBA00023002"/>
    </source>
</evidence>
<gene>
    <name evidence="4" type="ORF">ENW55_00450</name>
</gene>
<accession>A0A832I4V4</accession>
<dbReference type="PANTHER" id="PTHR13847">
    <property type="entry name" value="SARCOSINE DEHYDROGENASE-RELATED"/>
    <property type="match status" value="1"/>
</dbReference>
<keyword evidence="2" id="KW-1133">Transmembrane helix</keyword>
<evidence type="ECO:0000313" key="4">
    <source>
        <dbReference type="EMBL" id="HGZ78440.1"/>
    </source>
</evidence>
<proteinExistence type="predicted"/>
<dbReference type="GO" id="GO:0005737">
    <property type="term" value="C:cytoplasm"/>
    <property type="evidence" value="ECO:0007669"/>
    <property type="project" value="TreeGrafter"/>
</dbReference>
<dbReference type="Gene3D" id="3.50.50.60">
    <property type="entry name" value="FAD/NAD(P)-binding domain"/>
    <property type="match status" value="1"/>
</dbReference>
<dbReference type="Pfam" id="PF01266">
    <property type="entry name" value="DAO"/>
    <property type="match status" value="1"/>
</dbReference>
<keyword evidence="2" id="KW-0812">Transmembrane</keyword>
<dbReference type="SUPFAM" id="SSF54373">
    <property type="entry name" value="FAD-linked reductases, C-terminal domain"/>
    <property type="match status" value="1"/>
</dbReference>
<sequence>MGCRRVPFYDVVVIGGGIIGLSTAFQLAQRKKKVLILEQSDVGSGTSGACDHMILLQSKLPGLPLKMALLSLEMYKAWQRDLGEDLWFETRGGMILVDKEEHLPFMERFVAEQESIGLNVTMLDKKQIRKKQPFVSERVLASTYCPDDSQIDPFCVLKALLNAGARFGMELKKFSKVVALERSSDHWRVRVQNENKYEAQVVVCAAGVWSREVCKMVGLELPIRPKRGQILVTEPIEPIGETNVWDSDYIIAKHVSHMQKDETARRLGLGFAMSKTHPGNYLVGSTREYVGFDKSTTLEAFIAIAKRLVELFPIFKNVRIIRTFAGLRPACEDGKYVIGEDPENPGFFVATGHEGDGIALAPITGALMTQLICGEKTSLAIDELSPARFRSSKKQEQSTVERGRF</sequence>
<protein>
    <submittedName>
        <fullName evidence="4">FAD-binding oxidoreductase</fullName>
    </submittedName>
</protein>
<name>A0A832I4V4_9THEM</name>